<evidence type="ECO:0000313" key="2">
    <source>
        <dbReference type="EMBL" id="GGK28256.1"/>
    </source>
</evidence>
<dbReference type="Proteomes" id="UP000660265">
    <property type="component" value="Unassembled WGS sequence"/>
</dbReference>
<name>A0ABQ2EWR7_9ACTN</name>
<evidence type="ECO:0000313" key="3">
    <source>
        <dbReference type="Proteomes" id="UP000660265"/>
    </source>
</evidence>
<feature type="region of interest" description="Disordered" evidence="1">
    <location>
        <begin position="1"/>
        <end position="33"/>
    </location>
</feature>
<feature type="compositionally biased region" description="Polar residues" evidence="1">
    <location>
        <begin position="1"/>
        <end position="18"/>
    </location>
</feature>
<sequence>MEEALSDQQHNNTWNVTVNGGAPQMGTGNVQHNTFGYDPQQLAAFTREVLEAAHRGDVPAEVEADAEALQAELATSEPDEGRVRQLTQRVWEGTVKYAPPVLATGAAQAVAGFLGIPIGF</sequence>
<dbReference type="EMBL" id="BMMV01000036">
    <property type="protein sequence ID" value="GGK28256.1"/>
    <property type="molecule type" value="Genomic_DNA"/>
</dbReference>
<gene>
    <name evidence="2" type="ORF">GCM10011583_70300</name>
</gene>
<organism evidence="2 3">
    <name type="scientific">Streptomyces camponoticapitis</name>
    <dbReference type="NCBI Taxonomy" id="1616125"/>
    <lineage>
        <taxon>Bacteria</taxon>
        <taxon>Bacillati</taxon>
        <taxon>Actinomycetota</taxon>
        <taxon>Actinomycetes</taxon>
        <taxon>Kitasatosporales</taxon>
        <taxon>Streptomycetaceae</taxon>
        <taxon>Streptomyces</taxon>
    </lineage>
</organism>
<evidence type="ECO:0008006" key="4">
    <source>
        <dbReference type="Google" id="ProtNLM"/>
    </source>
</evidence>
<evidence type="ECO:0000256" key="1">
    <source>
        <dbReference type="SAM" id="MobiDB-lite"/>
    </source>
</evidence>
<reference evidence="3" key="1">
    <citation type="journal article" date="2019" name="Int. J. Syst. Evol. Microbiol.">
        <title>The Global Catalogue of Microorganisms (GCM) 10K type strain sequencing project: providing services to taxonomists for standard genome sequencing and annotation.</title>
        <authorList>
            <consortium name="The Broad Institute Genomics Platform"/>
            <consortium name="The Broad Institute Genome Sequencing Center for Infectious Disease"/>
            <person name="Wu L."/>
            <person name="Ma J."/>
        </authorList>
    </citation>
    <scope>NUCLEOTIDE SEQUENCE [LARGE SCALE GENOMIC DNA]</scope>
    <source>
        <strain evidence="3">CGMCC 4.7275</strain>
    </source>
</reference>
<proteinExistence type="predicted"/>
<comment type="caution">
    <text evidence="2">The sequence shown here is derived from an EMBL/GenBank/DDBJ whole genome shotgun (WGS) entry which is preliminary data.</text>
</comment>
<keyword evidence="3" id="KW-1185">Reference proteome</keyword>
<protein>
    <recommendedName>
        <fullName evidence="4">DivIVA domain-containing protein</fullName>
    </recommendedName>
</protein>
<accession>A0ABQ2EWR7</accession>